<accession>M5U6R8</accession>
<evidence type="ECO:0000313" key="4">
    <source>
        <dbReference type="Proteomes" id="UP000011885"/>
    </source>
</evidence>
<keyword evidence="4" id="KW-1185">Reference proteome</keyword>
<feature type="signal peptide" evidence="2">
    <location>
        <begin position="1"/>
        <end position="22"/>
    </location>
</feature>
<comment type="caution">
    <text evidence="3">The sequence shown here is derived from an EMBL/GenBank/DDBJ whole genome shotgun (WGS) entry which is preliminary data.</text>
</comment>
<reference evidence="3 4" key="1">
    <citation type="journal article" date="2013" name="Mar. Genomics">
        <title>Expression of sulfatases in Rhodopirellula baltica and the diversity of sulfatases in the genus Rhodopirellula.</title>
        <authorList>
            <person name="Wegner C.E."/>
            <person name="Richter-Heitmann T."/>
            <person name="Klindworth A."/>
            <person name="Klockow C."/>
            <person name="Richter M."/>
            <person name="Achstetter T."/>
            <person name="Glockner F.O."/>
            <person name="Harder J."/>
        </authorList>
    </citation>
    <scope>NUCLEOTIDE SEQUENCE [LARGE SCALE GENOMIC DNA]</scope>
    <source>
        <strain evidence="3 4">SM41</strain>
    </source>
</reference>
<evidence type="ECO:0000313" key="3">
    <source>
        <dbReference type="EMBL" id="EMI53571.1"/>
    </source>
</evidence>
<organism evidence="3 4">
    <name type="scientific">Rhodopirellula sallentina SM41</name>
    <dbReference type="NCBI Taxonomy" id="1263870"/>
    <lineage>
        <taxon>Bacteria</taxon>
        <taxon>Pseudomonadati</taxon>
        <taxon>Planctomycetota</taxon>
        <taxon>Planctomycetia</taxon>
        <taxon>Pirellulales</taxon>
        <taxon>Pirellulaceae</taxon>
        <taxon>Rhodopirellula</taxon>
    </lineage>
</organism>
<dbReference type="PATRIC" id="fig|1263870.3.peg.5270"/>
<feature type="compositionally biased region" description="Basic and acidic residues" evidence="1">
    <location>
        <begin position="93"/>
        <end position="104"/>
    </location>
</feature>
<dbReference type="RefSeq" id="WP_008684554.1">
    <property type="nucleotide sequence ID" value="NZ_ANOH01000342.1"/>
</dbReference>
<protein>
    <submittedName>
        <fullName evidence="3">Signal peptide protein</fullName>
    </submittedName>
</protein>
<sequence>MYRLLFIVSLLATASSLSSVSADSPEQTLGFAEQPGAQQLIVADDSDELRLMLMDDEPADDEPLRLPSDDDSDLSPGADLSEPLPEPNESDEQDRIEQEKRDKARDRLASRLAELRKSPRNLRIRKIVASQDEVPVNQAAEIMSEEPQWIAAGNFTTPRADRVHTRFCHQPTYYQEMNLERCGRLDCESCGCLQNLYSSFWFVTNTAILPYRFASQPHCRCVDSYGDCPTCRRYNCSIEPLRCGEDCCQTGRGLLTESAAIAGFAFLLL</sequence>
<evidence type="ECO:0000256" key="1">
    <source>
        <dbReference type="SAM" id="MobiDB-lite"/>
    </source>
</evidence>
<keyword evidence="2" id="KW-0732">Signal</keyword>
<feature type="chain" id="PRO_5004073252" evidence="2">
    <location>
        <begin position="23"/>
        <end position="269"/>
    </location>
</feature>
<dbReference type="AlphaFoldDB" id="M5U6R8"/>
<dbReference type="Proteomes" id="UP000011885">
    <property type="component" value="Unassembled WGS sequence"/>
</dbReference>
<gene>
    <name evidence="3" type="ORF">RSSM_04983</name>
</gene>
<feature type="region of interest" description="Disordered" evidence="1">
    <location>
        <begin position="58"/>
        <end position="104"/>
    </location>
</feature>
<proteinExistence type="predicted"/>
<dbReference type="OrthoDB" id="288935at2"/>
<name>M5U6R8_9BACT</name>
<dbReference type="EMBL" id="ANOH01000342">
    <property type="protein sequence ID" value="EMI53571.1"/>
    <property type="molecule type" value="Genomic_DNA"/>
</dbReference>
<evidence type="ECO:0000256" key="2">
    <source>
        <dbReference type="SAM" id="SignalP"/>
    </source>
</evidence>